<proteinExistence type="predicted"/>
<dbReference type="InterPro" id="IPR008614">
    <property type="entry name" value="FIBP"/>
</dbReference>
<reference evidence="1" key="3">
    <citation type="submission" date="2023-05" db="EMBL/GenBank/DDBJ databases">
        <authorList>
            <person name="Smith C.H."/>
        </authorList>
    </citation>
    <scope>NUCLEOTIDE SEQUENCE</scope>
    <source>
        <strain evidence="1">CHS0354</strain>
        <tissue evidence="1">Mantle</tissue>
    </source>
</reference>
<dbReference type="EMBL" id="JAEAOA010001917">
    <property type="protein sequence ID" value="KAK3596004.1"/>
    <property type="molecule type" value="Genomic_DNA"/>
</dbReference>
<keyword evidence="2" id="KW-1185">Reference proteome</keyword>
<dbReference type="Pfam" id="PF05427">
    <property type="entry name" value="FIBP"/>
    <property type="match status" value="2"/>
</dbReference>
<evidence type="ECO:0000313" key="1">
    <source>
        <dbReference type="EMBL" id="KAK3596004.1"/>
    </source>
</evidence>
<dbReference type="PANTHER" id="PTHR13223">
    <property type="entry name" value="ACIDIC FIBROBLAST GROWTH FACTOR INTRACELLULAR BINDING PROTEIN"/>
    <property type="match status" value="1"/>
</dbReference>
<sequence>MSTYVDVFVGNFVTIDTDLYDMWLDGLSALEAAAVLQKQGVLQSMGARPDVLQKQGVLQSMGARPAVLQKQGVLQSMGARPDDLLSDTQDNYRLFMGLEKLLKWPSKLANQQIYQIDADTQKMLIDKYYQFDPVVVREILGRKLSSNTRKYLDDVCEKTKVPLRSCRRQFDNLKRVFKTVEEMLGSLYQNIQTHYLISDELAKQYAAIVFITNHRFETSKKKLNHLTLDDFLVCADLMITNWSYSAEECTDHEDMDVDLDRLFLQDLRDLKLLVEKDYMDEQKSFVIQTLRSSFKRRKLQDLDENFKNIMKAIINIAYGLNHSKEVRDFFVDLVEKLIEPCQQSGWTCEDIENFLVVVKDAPQHIAAFRNMPNLNTVWERYMNAFIQCTVKLYHT</sequence>
<dbReference type="PANTHER" id="PTHR13223:SF2">
    <property type="entry name" value="ACIDIC FIBROBLAST GROWTH FACTOR INTRACELLULAR-BINDING PROTEIN"/>
    <property type="match status" value="1"/>
</dbReference>
<reference evidence="1" key="1">
    <citation type="journal article" date="2021" name="Genome Biol. Evol.">
        <title>A High-Quality Reference Genome for a Parasitic Bivalve with Doubly Uniparental Inheritance (Bivalvia: Unionida).</title>
        <authorList>
            <person name="Smith C.H."/>
        </authorList>
    </citation>
    <scope>NUCLEOTIDE SEQUENCE</scope>
    <source>
        <strain evidence="1">CHS0354</strain>
    </source>
</reference>
<evidence type="ECO:0000313" key="2">
    <source>
        <dbReference type="Proteomes" id="UP001195483"/>
    </source>
</evidence>
<protein>
    <recommendedName>
        <fullName evidence="3">Acidic fibroblast growth factor intracellular-binding protein</fullName>
    </recommendedName>
</protein>
<gene>
    <name evidence="1" type="ORF">CHS0354_032522</name>
</gene>
<name>A0AAE0SQ53_9BIVA</name>
<evidence type="ECO:0008006" key="3">
    <source>
        <dbReference type="Google" id="ProtNLM"/>
    </source>
</evidence>
<reference evidence="1" key="2">
    <citation type="journal article" date="2021" name="Genome Biol. Evol.">
        <title>Developing a high-quality reference genome for a parasitic bivalve with doubly uniparental inheritance (Bivalvia: Unionida).</title>
        <authorList>
            <person name="Smith C.H."/>
        </authorList>
    </citation>
    <scope>NUCLEOTIDE SEQUENCE</scope>
    <source>
        <strain evidence="1">CHS0354</strain>
        <tissue evidence="1">Mantle</tissue>
    </source>
</reference>
<dbReference type="GO" id="GO:0005634">
    <property type="term" value="C:nucleus"/>
    <property type="evidence" value="ECO:0007669"/>
    <property type="project" value="TreeGrafter"/>
</dbReference>
<organism evidence="1 2">
    <name type="scientific">Potamilus streckersoni</name>
    <dbReference type="NCBI Taxonomy" id="2493646"/>
    <lineage>
        <taxon>Eukaryota</taxon>
        <taxon>Metazoa</taxon>
        <taxon>Spiralia</taxon>
        <taxon>Lophotrochozoa</taxon>
        <taxon>Mollusca</taxon>
        <taxon>Bivalvia</taxon>
        <taxon>Autobranchia</taxon>
        <taxon>Heteroconchia</taxon>
        <taxon>Palaeoheterodonta</taxon>
        <taxon>Unionida</taxon>
        <taxon>Unionoidea</taxon>
        <taxon>Unionidae</taxon>
        <taxon>Ambleminae</taxon>
        <taxon>Lampsilini</taxon>
        <taxon>Potamilus</taxon>
    </lineage>
</organism>
<dbReference type="AlphaFoldDB" id="A0AAE0SQ53"/>
<comment type="caution">
    <text evidence="1">The sequence shown here is derived from an EMBL/GenBank/DDBJ whole genome shotgun (WGS) entry which is preliminary data.</text>
</comment>
<dbReference type="Proteomes" id="UP001195483">
    <property type="component" value="Unassembled WGS sequence"/>
</dbReference>
<accession>A0AAE0SQ53</accession>